<dbReference type="EMBL" id="CAJOBC010001581">
    <property type="protein sequence ID" value="CAF3686459.1"/>
    <property type="molecule type" value="Genomic_DNA"/>
</dbReference>
<evidence type="ECO:0000313" key="3">
    <source>
        <dbReference type="EMBL" id="CAF3686459.1"/>
    </source>
</evidence>
<keyword evidence="4" id="KW-1185">Reference proteome</keyword>
<proteinExistence type="predicted"/>
<dbReference type="OrthoDB" id="10044407at2759"/>
<dbReference type="InterPro" id="IPR032675">
    <property type="entry name" value="LRR_dom_sf"/>
</dbReference>
<evidence type="ECO:0000259" key="1">
    <source>
        <dbReference type="PROSITE" id="PS50181"/>
    </source>
</evidence>
<dbReference type="EMBL" id="CAJNOQ010001581">
    <property type="protein sequence ID" value="CAF0904528.1"/>
    <property type="molecule type" value="Genomic_DNA"/>
</dbReference>
<comment type="caution">
    <text evidence="2">The sequence shown here is derived from an EMBL/GenBank/DDBJ whole genome shotgun (WGS) entry which is preliminary data.</text>
</comment>
<accession>A0A813ZV00</accession>
<sequence length="589" mass="69297">MEQSSLEQLPDEILIDICYYLSSYEMLYSFYHINSRLNRTLTHFKHGVHLSQIPSMQFETYCQQIFPSIGYDVHSLIIHNKELAKYQIKLFTSKIELDQIFPYLEHLTLLECDCDTLILYLTKLTLLNDLIELNIEYNEIISVDMQTYLLQNIFLTQNSLIEVSLTSFHGFSLSKLSDSSTKINNLTISLKNISDMFMLFDLIPNIQHLNIHIRYNGPFSKIRCSNLTIKVPYLVDFHLKTTFEDAIQFSELQLLTDNLPTLHSLSIETYTRDLNYVKGNRWQSLLVNLTKLYKFHCSIRLRFVIDDKCIYADDVLTSFSSDFWLIEKQWYVNCYLLNDGKYGKFYLHTVPYVYETFDASIFVNNCESTYFDVNLTYPKVRQLNFDGRDEDLFKSSFYLMLNKFYNIRELKLDRLYIVSNPDDQSVSLHLLPKLIKLSLYTTTRGYINIDFLTELLLMAPNLSSLFISYTELVQLTERLEQISHTFRRIYQLEVLACREVRLNDIKLLSKIIVNLRWIKFHVKNIERTFSDGLFVCDVLNCFKSLTTLEIACHGSCTKMKALERNINSLLKDSRFFAEYDGKSLVLCVQ</sequence>
<reference evidence="2" key="1">
    <citation type="submission" date="2021-02" db="EMBL/GenBank/DDBJ databases">
        <authorList>
            <person name="Nowell W R."/>
        </authorList>
    </citation>
    <scope>NUCLEOTIDE SEQUENCE</scope>
</reference>
<dbReference type="AlphaFoldDB" id="A0A813ZV00"/>
<dbReference type="Proteomes" id="UP000663829">
    <property type="component" value="Unassembled WGS sequence"/>
</dbReference>
<dbReference type="Gene3D" id="3.80.10.10">
    <property type="entry name" value="Ribonuclease Inhibitor"/>
    <property type="match status" value="1"/>
</dbReference>
<dbReference type="PROSITE" id="PS50181">
    <property type="entry name" value="FBOX"/>
    <property type="match status" value="1"/>
</dbReference>
<evidence type="ECO:0000313" key="2">
    <source>
        <dbReference type="EMBL" id="CAF0904528.1"/>
    </source>
</evidence>
<gene>
    <name evidence="2" type="ORF">GPM918_LOCUS8817</name>
    <name evidence="3" type="ORF">SRO942_LOCUS8818</name>
</gene>
<dbReference type="InterPro" id="IPR001810">
    <property type="entry name" value="F-box_dom"/>
</dbReference>
<feature type="domain" description="F-box" evidence="1">
    <location>
        <begin position="3"/>
        <end position="53"/>
    </location>
</feature>
<name>A0A813ZV00_9BILA</name>
<protein>
    <recommendedName>
        <fullName evidence="1">F-box domain-containing protein</fullName>
    </recommendedName>
</protein>
<dbReference type="Proteomes" id="UP000681722">
    <property type="component" value="Unassembled WGS sequence"/>
</dbReference>
<organism evidence="2 4">
    <name type="scientific">Didymodactylos carnosus</name>
    <dbReference type="NCBI Taxonomy" id="1234261"/>
    <lineage>
        <taxon>Eukaryota</taxon>
        <taxon>Metazoa</taxon>
        <taxon>Spiralia</taxon>
        <taxon>Gnathifera</taxon>
        <taxon>Rotifera</taxon>
        <taxon>Eurotatoria</taxon>
        <taxon>Bdelloidea</taxon>
        <taxon>Philodinida</taxon>
        <taxon>Philodinidae</taxon>
        <taxon>Didymodactylos</taxon>
    </lineage>
</organism>
<evidence type="ECO:0000313" key="4">
    <source>
        <dbReference type="Proteomes" id="UP000663829"/>
    </source>
</evidence>